<evidence type="ECO:0000313" key="2">
    <source>
        <dbReference type="EMBL" id="GFQ89522.1"/>
    </source>
</evidence>
<evidence type="ECO:0000313" key="3">
    <source>
        <dbReference type="Proteomes" id="UP000887116"/>
    </source>
</evidence>
<accession>A0A8X6I889</accession>
<dbReference type="Proteomes" id="UP000887116">
    <property type="component" value="Unassembled WGS sequence"/>
</dbReference>
<evidence type="ECO:0000256" key="1">
    <source>
        <dbReference type="SAM" id="MobiDB-lite"/>
    </source>
</evidence>
<feature type="compositionally biased region" description="Polar residues" evidence="1">
    <location>
        <begin position="77"/>
        <end position="92"/>
    </location>
</feature>
<keyword evidence="3" id="KW-1185">Reference proteome</keyword>
<reference evidence="2" key="1">
    <citation type="submission" date="2020-07" db="EMBL/GenBank/DDBJ databases">
        <title>Multicomponent nature underlies the extraordinary mechanical properties of spider dragline silk.</title>
        <authorList>
            <person name="Kono N."/>
            <person name="Nakamura H."/>
            <person name="Mori M."/>
            <person name="Yoshida Y."/>
            <person name="Ohtoshi R."/>
            <person name="Malay A.D."/>
            <person name="Moran D.A.P."/>
            <person name="Tomita M."/>
            <person name="Numata K."/>
            <person name="Arakawa K."/>
        </authorList>
    </citation>
    <scope>NUCLEOTIDE SEQUENCE</scope>
</reference>
<organism evidence="2 3">
    <name type="scientific">Trichonephila clavata</name>
    <name type="common">Joro spider</name>
    <name type="synonym">Nephila clavata</name>
    <dbReference type="NCBI Taxonomy" id="2740835"/>
    <lineage>
        <taxon>Eukaryota</taxon>
        <taxon>Metazoa</taxon>
        <taxon>Ecdysozoa</taxon>
        <taxon>Arthropoda</taxon>
        <taxon>Chelicerata</taxon>
        <taxon>Arachnida</taxon>
        <taxon>Araneae</taxon>
        <taxon>Araneomorphae</taxon>
        <taxon>Entelegynae</taxon>
        <taxon>Araneoidea</taxon>
        <taxon>Nephilidae</taxon>
        <taxon>Trichonephila</taxon>
    </lineage>
</organism>
<dbReference type="AlphaFoldDB" id="A0A8X6I889"/>
<dbReference type="EMBL" id="BMAO01013538">
    <property type="protein sequence ID" value="GFQ89522.1"/>
    <property type="molecule type" value="Genomic_DNA"/>
</dbReference>
<comment type="caution">
    <text evidence="2">The sequence shown here is derived from an EMBL/GenBank/DDBJ whole genome shotgun (WGS) entry which is preliminary data.</text>
</comment>
<protein>
    <submittedName>
        <fullName evidence="2">Uncharacterized protein</fullName>
    </submittedName>
</protein>
<proteinExistence type="predicted"/>
<feature type="region of interest" description="Disordered" evidence="1">
    <location>
        <begin position="77"/>
        <end position="109"/>
    </location>
</feature>
<gene>
    <name evidence="2" type="ORF">TNCT_4661</name>
</gene>
<sequence length="180" mass="20479">MKRIKNHKLAIVEQLKSYTDHEDGHFYQNTVEELRDIENSLTLAVSDFDSFPTGTTPGCPYHDLPPPPSKTPIFISKNSPAVSPSKSNLKSINSKRKDSNEFQLPRKTSKRSLFDQPSTFALQISPNRCSTLADNIPKKIQILARLSLTPLSSRRRRWPPAPPLQRARTRLKPRLHCLLL</sequence>
<name>A0A8X6I889_TRICU</name>